<dbReference type="Gene3D" id="3.30.420.40">
    <property type="match status" value="2"/>
</dbReference>
<name>A0AAW5E0Y9_9BACI</name>
<gene>
    <name evidence="1" type="primary">pilM</name>
    <name evidence="1" type="ORF">MJG50_14685</name>
</gene>
<keyword evidence="2" id="KW-1185">Reference proteome</keyword>
<accession>A0AAW5E0Y9</accession>
<proteinExistence type="predicted"/>
<protein>
    <submittedName>
        <fullName evidence="1">Pilus assembly protein PilM</fullName>
    </submittedName>
</protein>
<evidence type="ECO:0000313" key="2">
    <source>
        <dbReference type="Proteomes" id="UP001431131"/>
    </source>
</evidence>
<dbReference type="Gene3D" id="3.30.1490.300">
    <property type="match status" value="1"/>
</dbReference>
<reference evidence="1" key="1">
    <citation type="submission" date="2022-02" db="EMBL/GenBank/DDBJ databases">
        <title>Fredinandcohnia quinoae sp. nov. isolated from Chenopodium quinoa seeds.</title>
        <authorList>
            <person name="Saati-Santamaria Z."/>
            <person name="Flores-Felix J.D."/>
            <person name="Igual J.M."/>
            <person name="Velazquez E."/>
            <person name="Garcia-Fraile P."/>
            <person name="Martinez-Molina E."/>
        </authorList>
    </citation>
    <scope>NUCLEOTIDE SEQUENCE</scope>
    <source>
        <strain evidence="1">SECRCQ15</strain>
    </source>
</reference>
<evidence type="ECO:0000313" key="1">
    <source>
        <dbReference type="EMBL" id="MCH1626582.1"/>
    </source>
</evidence>
<organism evidence="1 2">
    <name type="scientific">Fredinandcohnia quinoae</name>
    <dbReference type="NCBI Taxonomy" id="2918902"/>
    <lineage>
        <taxon>Bacteria</taxon>
        <taxon>Bacillati</taxon>
        <taxon>Bacillota</taxon>
        <taxon>Bacilli</taxon>
        <taxon>Bacillales</taxon>
        <taxon>Bacillaceae</taxon>
        <taxon>Fredinandcohnia</taxon>
    </lineage>
</organism>
<dbReference type="Proteomes" id="UP001431131">
    <property type="component" value="Unassembled WGS sequence"/>
</dbReference>
<dbReference type="EMBL" id="JAKTTI010000024">
    <property type="protein sequence ID" value="MCH1626582.1"/>
    <property type="molecule type" value="Genomic_DNA"/>
</dbReference>
<dbReference type="Pfam" id="PF11104">
    <property type="entry name" value="PilM_2"/>
    <property type="match status" value="1"/>
</dbReference>
<dbReference type="InterPro" id="IPR005883">
    <property type="entry name" value="PilM"/>
</dbReference>
<dbReference type="RefSeq" id="WP_240256498.1">
    <property type="nucleotide sequence ID" value="NZ_JAKTTI010000024.1"/>
</dbReference>
<comment type="caution">
    <text evidence="1">The sequence shown here is derived from an EMBL/GenBank/DDBJ whole genome shotgun (WGS) entry which is preliminary data.</text>
</comment>
<dbReference type="AlphaFoldDB" id="A0AAW5E0Y9"/>
<sequence length="323" mass="37541">MAFSLFFSNQIANIIIKDHVIRYVGGKKNSPLTVRNFRERYIPKGIINEGKIMDRDTLHLILDECVSEWEIKKREVRFVIPDPFVVIRKAAIPIDIKDNEIIGYLLLELGSSIHLPFDEPVIDFKKISEGDRNKDVLMFATPREISQDYASLFKEVSLRPIAADISPLCMYRLFHSYNKTKIDNHSLLVQFDMQSVNLSIFHEHLPIFMRHIALDSTIADWEIRQNPEQTIAEINWINHNKSVEIIIEEIVREIEHLINFYRFNIRQGNEQVTDILMSGDHPYLSNLISAIIDRFELPIKTIDTLEKLPVHFLLPLGLALKEG</sequence>